<sequence>MLKPNNNRLQLKIVLNDGSEHLAKLKREGRKRKLQRYEKEFNTESDFDPQLDCTRKDIRKVYLMALGNKRWYVASINTYTKESESAEYTQLTADPGFSMFVDGNKERKYPYDATEHLLTNAIAGSCITYIRVMGQISPRRSLETFFLRIQLHDQSLQAELEGQPTKSNQYKRELNFRSWFRTTECVSISDIEKVYLKAHPRGNKRWYIESFSTSFKTGEVEYMDLTSDPHLDKWFGAKKTKVELTSAFEQTVNCEYGNPSCECVRYAVVCTFNLEIDEIRTFTSYQKLSVDEPTGIAMRGSQGVIYYFDDLGTPQPLQIDRSCATLDSSNCTNPQFVDGKTYRMGIAVNGQIPGPTLIVHEEQRVVIHVQNNLTSEGISIHWHGMHQKGTPWMDGVGQVTQCHIGPSSSFSYAYIARPSGTFWYHSHSGAQRTDGFYGALIVKESLSRRRQIMNRLPEKYSNFTDLPGQHTLTLLDWQHEASLDLFTQIHADLGFYPDKPLGEVPTPNDTQYQGTRSFDNGGAGPVPYFSGIVNGKGRHVDVPYHKTRLSIFTVEWGKIYRFRLIGAQSLYSYSFSIAGHKLTVVGTDGYWINPVEEVDYIMIHPGERYDFLLRAEATINNYWMHAETMEINQSTGPPYETLGHVAEAILHYKNDSDAINPDDNVPSTTYQDIKDSSPVRECTQQEPCNAVNCPFENFHESYNITCINVRNLTLLEPTPPGELPDPYPKCPNCRHFLNFHFEGEKQTSSVNGRNFLLPSFPPQTQYKDFRQRDNICSLTADCNPSTPDCSCVHVIDIPYNQTIQMVFSSIGPTPSAHPIHLHGHTFHVVDVGYPTYNSSTGFISESNSDIACDDVNCTKDGCNPKSCTMPRWNEPLMMFTINNRTIRKDTVMVPAGGYVVINFLSDNPGQWFLHCHKELHQLEGMAVIVNEAIWQQKNMEQPEGLNRCGDFEINYNQTVW</sequence>
<name>A0ABN8N6D6_9CNID</name>
<dbReference type="PANTHER" id="PTHR11709">
    <property type="entry name" value="MULTI-COPPER OXIDASE"/>
    <property type="match status" value="1"/>
</dbReference>
<protein>
    <submittedName>
        <fullName evidence="8">Uncharacterized protein</fullName>
    </submittedName>
</protein>
<dbReference type="InterPro" id="IPR002355">
    <property type="entry name" value="Cu_oxidase_Cu_BS"/>
</dbReference>
<dbReference type="InterPro" id="IPR001117">
    <property type="entry name" value="Cu-oxidase_2nd"/>
</dbReference>
<dbReference type="Gene3D" id="2.60.40.420">
    <property type="entry name" value="Cupredoxins - blue copper proteins"/>
    <property type="match status" value="3"/>
</dbReference>
<keyword evidence="3" id="KW-0560">Oxidoreductase</keyword>
<feature type="domain" description="Plastocyanin-like" evidence="5">
    <location>
        <begin position="525"/>
        <end position="653"/>
    </location>
</feature>
<evidence type="ECO:0000259" key="7">
    <source>
        <dbReference type="Pfam" id="PF07732"/>
    </source>
</evidence>
<organism evidence="8 9">
    <name type="scientific">Porites lobata</name>
    <dbReference type="NCBI Taxonomy" id="104759"/>
    <lineage>
        <taxon>Eukaryota</taxon>
        <taxon>Metazoa</taxon>
        <taxon>Cnidaria</taxon>
        <taxon>Anthozoa</taxon>
        <taxon>Hexacorallia</taxon>
        <taxon>Scleractinia</taxon>
        <taxon>Fungiina</taxon>
        <taxon>Poritidae</taxon>
        <taxon>Porites</taxon>
    </lineage>
</organism>
<evidence type="ECO:0000313" key="8">
    <source>
        <dbReference type="EMBL" id="CAH3042628.1"/>
    </source>
</evidence>
<evidence type="ECO:0000259" key="5">
    <source>
        <dbReference type="Pfam" id="PF00394"/>
    </source>
</evidence>
<dbReference type="CDD" id="cd13884">
    <property type="entry name" value="CuRO_2_tcLCC_insect_like"/>
    <property type="match status" value="1"/>
</dbReference>
<comment type="caution">
    <text evidence="8">The sequence shown here is derived from an EMBL/GenBank/DDBJ whole genome shotgun (WGS) entry which is preliminary data.</text>
</comment>
<evidence type="ECO:0000256" key="1">
    <source>
        <dbReference type="ARBA" id="ARBA00010609"/>
    </source>
</evidence>
<evidence type="ECO:0000256" key="4">
    <source>
        <dbReference type="ARBA" id="ARBA00023008"/>
    </source>
</evidence>
<dbReference type="PROSITE" id="PS00079">
    <property type="entry name" value="MULTICOPPER_OXIDASE1"/>
    <property type="match status" value="1"/>
</dbReference>
<dbReference type="InterPro" id="IPR011707">
    <property type="entry name" value="Cu-oxidase-like_N"/>
</dbReference>
<dbReference type="PANTHER" id="PTHR11709:SF394">
    <property type="entry name" value="FI03373P-RELATED"/>
    <property type="match status" value="1"/>
</dbReference>
<dbReference type="CDD" id="cd13905">
    <property type="entry name" value="CuRO_3_tcLLC2_insect_like"/>
    <property type="match status" value="1"/>
</dbReference>
<keyword evidence="9" id="KW-1185">Reference proteome</keyword>
<dbReference type="PROSITE" id="PS00080">
    <property type="entry name" value="MULTICOPPER_OXIDASE2"/>
    <property type="match status" value="1"/>
</dbReference>
<evidence type="ECO:0000313" key="9">
    <source>
        <dbReference type="Proteomes" id="UP001159405"/>
    </source>
</evidence>
<dbReference type="InterPro" id="IPR033138">
    <property type="entry name" value="Cu_oxidase_CS"/>
</dbReference>
<proteinExistence type="inferred from homology"/>
<dbReference type="InterPro" id="IPR008972">
    <property type="entry name" value="Cupredoxin"/>
</dbReference>
<feature type="domain" description="Plastocyanin-like" evidence="6">
    <location>
        <begin position="761"/>
        <end position="931"/>
    </location>
</feature>
<dbReference type="EMBL" id="CALNXK010000010">
    <property type="protein sequence ID" value="CAH3042628.1"/>
    <property type="molecule type" value="Genomic_DNA"/>
</dbReference>
<evidence type="ECO:0000256" key="2">
    <source>
        <dbReference type="ARBA" id="ARBA00022723"/>
    </source>
</evidence>
<dbReference type="Pfam" id="PF00394">
    <property type="entry name" value="Cu-oxidase"/>
    <property type="match status" value="1"/>
</dbReference>
<dbReference type="CDD" id="cd13858">
    <property type="entry name" value="CuRO_1_tcLCC2_insect_like"/>
    <property type="match status" value="1"/>
</dbReference>
<keyword evidence="2" id="KW-0479">Metal-binding</keyword>
<keyword evidence="4" id="KW-0186">Copper</keyword>
<accession>A0ABN8N6D6</accession>
<evidence type="ECO:0000256" key="3">
    <source>
        <dbReference type="ARBA" id="ARBA00023002"/>
    </source>
</evidence>
<comment type="similarity">
    <text evidence="1">Belongs to the multicopper oxidase family.</text>
</comment>
<dbReference type="Pfam" id="PF07731">
    <property type="entry name" value="Cu-oxidase_2"/>
    <property type="match status" value="1"/>
</dbReference>
<reference evidence="8 9" key="1">
    <citation type="submission" date="2022-05" db="EMBL/GenBank/DDBJ databases">
        <authorList>
            <consortium name="Genoscope - CEA"/>
            <person name="William W."/>
        </authorList>
    </citation>
    <scope>NUCLEOTIDE SEQUENCE [LARGE SCALE GENOMIC DNA]</scope>
</reference>
<evidence type="ECO:0000259" key="6">
    <source>
        <dbReference type="Pfam" id="PF07731"/>
    </source>
</evidence>
<dbReference type="Pfam" id="PF07732">
    <property type="entry name" value="Cu-oxidase_3"/>
    <property type="match status" value="1"/>
</dbReference>
<dbReference type="InterPro" id="IPR045087">
    <property type="entry name" value="Cu-oxidase_fam"/>
</dbReference>
<dbReference type="SUPFAM" id="SSF49503">
    <property type="entry name" value="Cupredoxins"/>
    <property type="match status" value="3"/>
</dbReference>
<feature type="domain" description="Plastocyanin-like" evidence="7">
    <location>
        <begin position="337"/>
        <end position="444"/>
    </location>
</feature>
<dbReference type="Proteomes" id="UP001159405">
    <property type="component" value="Unassembled WGS sequence"/>
</dbReference>
<gene>
    <name evidence="8" type="ORF">PLOB_00001032</name>
</gene>
<dbReference type="InterPro" id="IPR011706">
    <property type="entry name" value="Cu-oxidase_C"/>
</dbReference>